<name>A0AAE1XSZ3_9LAMI</name>
<gene>
    <name evidence="1" type="ORF">Salat_2568700</name>
</gene>
<reference evidence="1" key="2">
    <citation type="journal article" date="2024" name="Plant">
        <title>Genomic evolution and insights into agronomic trait innovations of Sesamum species.</title>
        <authorList>
            <person name="Miao H."/>
            <person name="Wang L."/>
            <person name="Qu L."/>
            <person name="Liu H."/>
            <person name="Sun Y."/>
            <person name="Le M."/>
            <person name="Wang Q."/>
            <person name="Wei S."/>
            <person name="Zheng Y."/>
            <person name="Lin W."/>
            <person name="Duan Y."/>
            <person name="Cao H."/>
            <person name="Xiong S."/>
            <person name="Wang X."/>
            <person name="Wei L."/>
            <person name="Li C."/>
            <person name="Ma Q."/>
            <person name="Ju M."/>
            <person name="Zhao R."/>
            <person name="Li G."/>
            <person name="Mu C."/>
            <person name="Tian Q."/>
            <person name="Mei H."/>
            <person name="Zhang T."/>
            <person name="Gao T."/>
            <person name="Zhang H."/>
        </authorList>
    </citation>
    <scope>NUCLEOTIDE SEQUENCE</scope>
    <source>
        <strain evidence="1">3651</strain>
    </source>
</reference>
<proteinExistence type="predicted"/>
<organism evidence="1 2">
    <name type="scientific">Sesamum alatum</name>
    <dbReference type="NCBI Taxonomy" id="300844"/>
    <lineage>
        <taxon>Eukaryota</taxon>
        <taxon>Viridiplantae</taxon>
        <taxon>Streptophyta</taxon>
        <taxon>Embryophyta</taxon>
        <taxon>Tracheophyta</taxon>
        <taxon>Spermatophyta</taxon>
        <taxon>Magnoliopsida</taxon>
        <taxon>eudicotyledons</taxon>
        <taxon>Gunneridae</taxon>
        <taxon>Pentapetalae</taxon>
        <taxon>asterids</taxon>
        <taxon>lamiids</taxon>
        <taxon>Lamiales</taxon>
        <taxon>Pedaliaceae</taxon>
        <taxon>Sesamum</taxon>
    </lineage>
</organism>
<comment type="caution">
    <text evidence="1">The sequence shown here is derived from an EMBL/GenBank/DDBJ whole genome shotgun (WGS) entry which is preliminary data.</text>
</comment>
<sequence>MSRCVSLPFFNCGWGIYSQIRTDGPYPVASHDIFCLIFPRFSRIFGDPIGFVVLRHELVKSLNTRPILYEATAVLFEPVLVITRIVTRAAFRSYFYEVIPNTSSQNGTRPFLTPRRKLFA</sequence>
<protein>
    <submittedName>
        <fullName evidence="1">Uncharacterized protein</fullName>
    </submittedName>
</protein>
<evidence type="ECO:0000313" key="2">
    <source>
        <dbReference type="Proteomes" id="UP001293254"/>
    </source>
</evidence>
<dbReference type="AlphaFoldDB" id="A0AAE1XSZ3"/>
<dbReference type="EMBL" id="JACGWO010000010">
    <property type="protein sequence ID" value="KAK4417431.1"/>
    <property type="molecule type" value="Genomic_DNA"/>
</dbReference>
<dbReference type="Proteomes" id="UP001293254">
    <property type="component" value="Unassembled WGS sequence"/>
</dbReference>
<accession>A0AAE1XSZ3</accession>
<keyword evidence="2" id="KW-1185">Reference proteome</keyword>
<reference evidence="1" key="1">
    <citation type="submission" date="2020-06" db="EMBL/GenBank/DDBJ databases">
        <authorList>
            <person name="Li T."/>
            <person name="Hu X."/>
            <person name="Zhang T."/>
            <person name="Song X."/>
            <person name="Zhang H."/>
            <person name="Dai N."/>
            <person name="Sheng W."/>
            <person name="Hou X."/>
            <person name="Wei L."/>
        </authorList>
    </citation>
    <scope>NUCLEOTIDE SEQUENCE</scope>
    <source>
        <strain evidence="1">3651</strain>
        <tissue evidence="1">Leaf</tissue>
    </source>
</reference>
<evidence type="ECO:0000313" key="1">
    <source>
        <dbReference type="EMBL" id="KAK4417431.1"/>
    </source>
</evidence>